<proteinExistence type="inferred from homology"/>
<dbReference type="GO" id="GO:0009229">
    <property type="term" value="P:thiamine diphosphate biosynthetic process"/>
    <property type="evidence" value="ECO:0007669"/>
    <property type="project" value="UniProtKB-UniRule"/>
</dbReference>
<dbReference type="InterPro" id="IPR033983">
    <property type="entry name" value="Thiazole_synthase_ThiG"/>
</dbReference>
<evidence type="ECO:0000256" key="3">
    <source>
        <dbReference type="ARBA" id="ARBA00011960"/>
    </source>
</evidence>
<protein>
    <recommendedName>
        <fullName evidence="3 8">Thiazole synthase</fullName>
        <ecNumber evidence="3 8">2.8.1.10</ecNumber>
    </recommendedName>
</protein>
<evidence type="ECO:0000256" key="6">
    <source>
        <dbReference type="ARBA" id="ARBA00023270"/>
    </source>
</evidence>
<keyword evidence="4 8" id="KW-0808">Transferase</keyword>
<geneLocation type="chloroplast" evidence="10"/>
<dbReference type="HAMAP" id="MF_00443">
    <property type="entry name" value="ThiG"/>
    <property type="match status" value="1"/>
</dbReference>
<keyword evidence="5 8" id="KW-0784">Thiamine biosynthesis</keyword>
<evidence type="ECO:0000256" key="2">
    <source>
        <dbReference type="ARBA" id="ARBA00004948"/>
    </source>
</evidence>
<keyword evidence="10" id="KW-0934">Plastid</keyword>
<comment type="subcellular location">
    <subcellularLocation>
        <location evidence="8">Plastid</location>
        <location evidence="8">Chloroplast</location>
    </subcellularLocation>
</comment>
<comment type="function">
    <text evidence="1 8">Catalyzes the rearrangement of 1-deoxy-D-xylulose 5-phosphate (DXP) to produce the thiazole phosphate moiety of thiamine. Sulfur is provided by the thiocarboxylate moiety of the carrier protein ThiS. In vitro, sulfur can be provided by H(2)S.</text>
</comment>
<dbReference type="Gene3D" id="3.20.20.70">
    <property type="entry name" value="Aldolase class I"/>
    <property type="match status" value="1"/>
</dbReference>
<sequence length="273" mass="28859">MLSPQINLSKPLSIAGRSFSSRLMLGTGKYKTLSQAKSSIEISEASVITVAIRRASNAKSAGKSNLIDGLNWSKLWILPNTAGCETAEESIRVAVLGREMAKKLGQEDNNFVKLEVISDPEYLLPDPYGTLKAAEYLIRKNFVVLPYIGPDPVLAKHLEQIGCSAVMPLASPIGSGQGLQSVLNLQIIISNAKIPVIIDAGIGTASDASQAMEMGASGILLNTAISKASNPLGMAQAMKLAVKSGRISYLSGRMSKRSKAEASSPSKGIFVRG</sequence>
<evidence type="ECO:0000256" key="8">
    <source>
        <dbReference type="HAMAP-Rule" id="MF_00443"/>
    </source>
</evidence>
<dbReference type="EMBL" id="MH396016">
    <property type="protein sequence ID" value="AXI97443.1"/>
    <property type="molecule type" value="Genomic_DNA"/>
</dbReference>
<keyword evidence="6 8" id="KW-0704">Schiff base</keyword>
<dbReference type="Pfam" id="PF05690">
    <property type="entry name" value="ThiG"/>
    <property type="match status" value="1"/>
</dbReference>
<dbReference type="AlphaFoldDB" id="A0A345UAF7"/>
<dbReference type="InterPro" id="IPR013785">
    <property type="entry name" value="Aldolase_TIM"/>
</dbReference>
<dbReference type="PANTHER" id="PTHR34266:SF2">
    <property type="entry name" value="THIAZOLE SYNTHASE"/>
    <property type="match status" value="1"/>
</dbReference>
<feature type="binding site" evidence="8">
    <location>
        <begin position="200"/>
        <end position="201"/>
    </location>
    <ligand>
        <name>1-deoxy-D-xylulose 5-phosphate</name>
        <dbReference type="ChEBI" id="CHEBI:57792"/>
    </ligand>
</feature>
<comment type="similarity">
    <text evidence="8">Belongs to the ThiG family.</text>
</comment>
<evidence type="ECO:0000259" key="9">
    <source>
        <dbReference type="Pfam" id="PF05690"/>
    </source>
</evidence>
<feature type="binding site" evidence="8">
    <location>
        <begin position="222"/>
        <end position="223"/>
    </location>
    <ligand>
        <name>1-deoxy-D-xylulose 5-phosphate</name>
        <dbReference type="ChEBI" id="CHEBI:57792"/>
    </ligand>
</feature>
<comment type="catalytic activity">
    <reaction evidence="7 8">
        <text>[ThiS sulfur-carrier protein]-C-terminal-Gly-aminoethanethioate + 2-iminoacetate + 1-deoxy-D-xylulose 5-phosphate = [ThiS sulfur-carrier protein]-C-terminal Gly-Gly + 2-[(2R,5Z)-2-carboxy-4-methylthiazol-5(2H)-ylidene]ethyl phosphate + 2 H2O + H(+)</text>
        <dbReference type="Rhea" id="RHEA:26297"/>
        <dbReference type="Rhea" id="RHEA-COMP:12909"/>
        <dbReference type="Rhea" id="RHEA-COMP:19908"/>
        <dbReference type="ChEBI" id="CHEBI:15377"/>
        <dbReference type="ChEBI" id="CHEBI:15378"/>
        <dbReference type="ChEBI" id="CHEBI:57792"/>
        <dbReference type="ChEBI" id="CHEBI:62899"/>
        <dbReference type="ChEBI" id="CHEBI:77846"/>
        <dbReference type="ChEBI" id="CHEBI:90778"/>
        <dbReference type="ChEBI" id="CHEBI:232372"/>
        <dbReference type="EC" id="2.8.1.10"/>
    </reaction>
</comment>
<feature type="binding site" evidence="8">
    <location>
        <position position="174"/>
    </location>
    <ligand>
        <name>1-deoxy-D-xylulose 5-phosphate</name>
        <dbReference type="ChEBI" id="CHEBI:57792"/>
    </ligand>
</feature>
<comment type="subunit">
    <text evidence="8">Homotetramer. Forms heterodimers with either ThiH or ThiS.</text>
</comment>
<dbReference type="RefSeq" id="YP_009511566.1">
    <property type="nucleotide sequence ID" value="NC_039145.1"/>
</dbReference>
<accession>A0A345UAF7</accession>
<organism evidence="10">
    <name type="scientific">Melanthalia intermedia</name>
    <dbReference type="NCBI Taxonomy" id="172989"/>
    <lineage>
        <taxon>Eukaryota</taxon>
        <taxon>Rhodophyta</taxon>
        <taxon>Florideophyceae</taxon>
        <taxon>Rhodymeniophycidae</taxon>
        <taxon>Gracilariales</taxon>
        <taxon>Gracilariaceae</taxon>
        <taxon>Melanthalia</taxon>
    </lineage>
</organism>
<keyword evidence="10" id="KW-0150">Chloroplast</keyword>
<dbReference type="GeneID" id="37624122"/>
<evidence type="ECO:0000256" key="4">
    <source>
        <dbReference type="ARBA" id="ARBA00022679"/>
    </source>
</evidence>
<evidence type="ECO:0000256" key="7">
    <source>
        <dbReference type="ARBA" id="ARBA00049897"/>
    </source>
</evidence>
<reference evidence="10" key="1">
    <citation type="submission" date="2018-05" db="EMBL/GenBank/DDBJ databases">
        <title>Organellar genomes of Gracilariaceae.</title>
        <authorList>
            <person name="Iha C."/>
            <person name="Oliveira M.C."/>
        </authorList>
    </citation>
    <scope>NUCLEOTIDE SEQUENCE</scope>
</reference>
<comment type="pathway">
    <text evidence="2 8">Cofactor biosynthesis; thiamine diphosphate biosynthesis.</text>
</comment>
<dbReference type="CDD" id="cd04728">
    <property type="entry name" value="ThiG"/>
    <property type="match status" value="1"/>
</dbReference>
<name>A0A345UAF7_9FLOR</name>
<feature type="active site" description="Schiff-base intermediate with DXP" evidence="8">
    <location>
        <position position="113"/>
    </location>
</feature>
<gene>
    <name evidence="8 10" type="primary">thiG</name>
</gene>
<evidence type="ECO:0000256" key="1">
    <source>
        <dbReference type="ARBA" id="ARBA00002834"/>
    </source>
</evidence>
<evidence type="ECO:0000256" key="5">
    <source>
        <dbReference type="ARBA" id="ARBA00022977"/>
    </source>
</evidence>
<feature type="domain" description="Thiazole synthase ThiG" evidence="9">
    <location>
        <begin position="14"/>
        <end position="265"/>
    </location>
</feature>
<evidence type="ECO:0000313" key="10">
    <source>
        <dbReference type="EMBL" id="AXI97443.1"/>
    </source>
</evidence>
<dbReference type="SUPFAM" id="SSF110399">
    <property type="entry name" value="ThiG-like"/>
    <property type="match status" value="1"/>
</dbReference>
<dbReference type="InterPro" id="IPR008867">
    <property type="entry name" value="ThiG"/>
</dbReference>
<dbReference type="UniPathway" id="UPA00060"/>
<dbReference type="PANTHER" id="PTHR34266">
    <property type="entry name" value="THIAZOLE SYNTHASE"/>
    <property type="match status" value="1"/>
</dbReference>
<dbReference type="EC" id="2.8.1.10" evidence="3 8"/>
<dbReference type="GO" id="GO:0009507">
    <property type="term" value="C:chloroplast"/>
    <property type="evidence" value="ECO:0007669"/>
    <property type="project" value="UniProtKB-SubCell"/>
</dbReference>
<dbReference type="GO" id="GO:1990107">
    <property type="term" value="F:thiazole synthase activity"/>
    <property type="evidence" value="ECO:0007669"/>
    <property type="project" value="UniProtKB-EC"/>
</dbReference>